<dbReference type="InterPro" id="IPR015943">
    <property type="entry name" value="WD40/YVTN_repeat-like_dom_sf"/>
</dbReference>
<feature type="region of interest" description="Disordered" evidence="2">
    <location>
        <begin position="341"/>
        <end position="362"/>
    </location>
</feature>
<proteinExistence type="predicted"/>
<dbReference type="InterPro" id="IPR011045">
    <property type="entry name" value="N2O_reductase_N"/>
</dbReference>
<feature type="compositionally biased region" description="Basic and acidic residues" evidence="2">
    <location>
        <begin position="347"/>
        <end position="360"/>
    </location>
</feature>
<evidence type="ECO:0000313" key="4">
    <source>
        <dbReference type="EMBL" id="ADI23001.1"/>
    </source>
</evidence>
<dbReference type="Gene3D" id="2.130.10.10">
    <property type="entry name" value="YVTN repeat-like/Quinoprotein amine dehydrogenase"/>
    <property type="match status" value="2"/>
</dbReference>
<dbReference type="InterPro" id="IPR048433">
    <property type="entry name" value="YNCE-like_beta-prop"/>
</dbReference>
<feature type="domain" description="YNCE-like beta-propeller" evidence="3">
    <location>
        <begin position="68"/>
        <end position="128"/>
    </location>
</feature>
<dbReference type="InterPro" id="IPR011964">
    <property type="entry name" value="YVTN_b-propeller_repeat"/>
</dbReference>
<feature type="region of interest" description="Disordered" evidence="2">
    <location>
        <begin position="546"/>
        <end position="565"/>
    </location>
</feature>
<dbReference type="SUPFAM" id="SSF50974">
    <property type="entry name" value="Nitrous oxide reductase, N-terminal domain"/>
    <property type="match status" value="1"/>
</dbReference>
<keyword evidence="1" id="KW-0732">Signal</keyword>
<protein>
    <submittedName>
        <fullName evidence="4">Uncharacterized conserved protein</fullName>
    </submittedName>
</protein>
<accession>E7C6C7</accession>
<reference evidence="4" key="1">
    <citation type="submission" date="2010-01" db="EMBL/GenBank/DDBJ databases">
        <title>Genome fragments of uncultured bacteria from the North Pacific subtropical Gyre.</title>
        <authorList>
            <person name="Pham V.D."/>
            <person name="Delong E.F."/>
        </authorList>
    </citation>
    <scope>NUCLEOTIDE SEQUENCE</scope>
</reference>
<sequence length="565" mass="61017">MTRTAVALTLVAVLCLSIFRIQDRAEAEPGARNTSGTDATAAGPGTPLAVGHSSFMSPHARPIALVGGQVFVANTPADTVDVIDPATRKVVSRIPVGIDPVGLAVRPDGKELWVANHVSDSVSVIDTDFDNPTYLRVIATVQDFHPTTKATRFDEPVGIAFADNRKAYVALSSENTIAVVNVQNRRITKRLPINAQDPRAITVRGNRLYVIPFESNNKTQLSGGSKPLDGKLKTFDAWEHSIRNNNVLSLGHVVDIIKHPRVPDRDLYVFDTRTDRLIKVVDALGTLLYGVTVDSTGRVFIAQADARNDANGKSGTKKHGLKELENRAFLNQVTSVAFQDGTPQKPKFIDLEPLPPRHPESGQALATPYAIQVSDDDSTLFVSAAGSDKLFTVDAQTGQVLGRADVDAVPRGIALESADDGRPRQRGCSTPSPTPYPWSTSPTRPRSKSPRRSGWKIRPTRRSNSDGSPSTRPPRPPPARTLVRAVIRTGHTDQLLWVLNTPGRHRAATRSCLARRCRFAACGTPNRFTGTAFPVIPTAETTAPTFAERSNPTAGRGIPRAPPGT</sequence>
<evidence type="ECO:0000256" key="1">
    <source>
        <dbReference type="ARBA" id="ARBA00022729"/>
    </source>
</evidence>
<evidence type="ECO:0000256" key="2">
    <source>
        <dbReference type="SAM" id="MobiDB-lite"/>
    </source>
</evidence>
<feature type="region of interest" description="Disordered" evidence="2">
    <location>
        <begin position="27"/>
        <end position="46"/>
    </location>
</feature>
<dbReference type="PANTHER" id="PTHR47197:SF3">
    <property type="entry name" value="DIHYDRO-HEME D1 DEHYDROGENASE"/>
    <property type="match status" value="1"/>
</dbReference>
<name>E7C6C7_9BACT</name>
<feature type="compositionally biased region" description="Basic residues" evidence="2">
    <location>
        <begin position="445"/>
        <end position="461"/>
    </location>
</feature>
<dbReference type="Pfam" id="PF21783">
    <property type="entry name" value="YNCE"/>
    <property type="match status" value="1"/>
</dbReference>
<evidence type="ECO:0000259" key="3">
    <source>
        <dbReference type="Pfam" id="PF21783"/>
    </source>
</evidence>
<dbReference type="PANTHER" id="PTHR47197">
    <property type="entry name" value="PROTEIN NIRF"/>
    <property type="match status" value="1"/>
</dbReference>
<dbReference type="EMBL" id="GU568003">
    <property type="protein sequence ID" value="ADI23001.1"/>
    <property type="molecule type" value="Genomic_DNA"/>
</dbReference>
<dbReference type="InterPro" id="IPR051200">
    <property type="entry name" value="Host-pathogen_enzymatic-act"/>
</dbReference>
<feature type="region of interest" description="Disordered" evidence="2">
    <location>
        <begin position="415"/>
        <end position="479"/>
    </location>
</feature>
<dbReference type="AlphaFoldDB" id="E7C6C7"/>
<dbReference type="NCBIfam" id="TIGR02276">
    <property type="entry name" value="beta_rpt_yvtn"/>
    <property type="match status" value="2"/>
</dbReference>
<organism evidence="4">
    <name type="scientific">uncultured Planctomycetales bacterium HF0500_40D21</name>
    <dbReference type="NCBI Taxonomy" id="710747"/>
    <lineage>
        <taxon>Bacteria</taxon>
        <taxon>Pseudomonadati</taxon>
        <taxon>Planctomycetota</taxon>
        <taxon>Planctomycetia</taxon>
        <taxon>Planctomycetales</taxon>
        <taxon>environmental samples</taxon>
    </lineage>
</organism>